<evidence type="ECO:0000256" key="13">
    <source>
        <dbReference type="SAM" id="Coils"/>
    </source>
</evidence>
<evidence type="ECO:0000256" key="2">
    <source>
        <dbReference type="ARBA" id="ARBA00004245"/>
    </source>
</evidence>
<organism evidence="15 16">
    <name type="scientific">Cynoglossus semilaevis</name>
    <name type="common">Tongue sole</name>
    <dbReference type="NCBI Taxonomy" id="244447"/>
    <lineage>
        <taxon>Eukaryota</taxon>
        <taxon>Metazoa</taxon>
        <taxon>Chordata</taxon>
        <taxon>Craniata</taxon>
        <taxon>Vertebrata</taxon>
        <taxon>Euteleostomi</taxon>
        <taxon>Actinopterygii</taxon>
        <taxon>Neopterygii</taxon>
        <taxon>Teleostei</taxon>
        <taxon>Neoteleostei</taxon>
        <taxon>Acanthomorphata</taxon>
        <taxon>Carangaria</taxon>
        <taxon>Pleuronectiformes</taxon>
        <taxon>Pleuronectoidei</taxon>
        <taxon>Cynoglossidae</taxon>
        <taxon>Cynoglossinae</taxon>
        <taxon>Cynoglossus</taxon>
    </lineage>
</organism>
<sequence>MPPKKKAAGKKPAADVPEVSLDELREDVVQLRNELDKERKDKNHFQLERDKIHTTLEVTERELRRIKVELKNADKEMEEDELRHQAQLEMYMQKETYLLHEQRKAIAKLRADFSLATEQRQREQKQLETELKNEMKATMKRVKADHERIIKELDQKHKEKMIIAQNRFEEQRVEIRVADEIKLQLKEMEPTRIKELNDLNEQWKGHIAALIEDHNNALRAIMGSIRDTQPTLDSCKSLKANIEEMNTTLKHKNNVKKSLLDNNKSLAERLSSVKGKIVEQENKVKIMKSIHSDVCLKFKEKQLNDRKREYEALKQKFMKLQAERDELFKSLPQKTEEIKQKANLKIALLETKLKAMEQSGESNVFSVTIPPALNKFEVLDHLKSEIVNVCKASIRK</sequence>
<evidence type="ECO:0000256" key="7">
    <source>
        <dbReference type="ARBA" id="ARBA00022846"/>
    </source>
</evidence>
<keyword evidence="6" id="KW-0493">Microtubule</keyword>
<keyword evidence="11" id="KW-0966">Cell projection</keyword>
<dbReference type="Pfam" id="PF13851">
    <property type="entry name" value="GAS"/>
    <property type="match status" value="1"/>
</dbReference>
<keyword evidence="16" id="KW-1185">Reference proteome</keyword>
<evidence type="ECO:0000256" key="8">
    <source>
        <dbReference type="ARBA" id="ARBA00023054"/>
    </source>
</evidence>
<comment type="similarity">
    <text evidence="3">Belongs to the DRC4 family.</text>
</comment>
<dbReference type="GO" id="GO:0005874">
    <property type="term" value="C:microtubule"/>
    <property type="evidence" value="ECO:0007669"/>
    <property type="project" value="UniProtKB-KW"/>
</dbReference>
<name>A0A3P8URM1_CYNSE</name>
<proteinExistence type="inferred from homology"/>
<evidence type="ECO:0000256" key="11">
    <source>
        <dbReference type="ARBA" id="ARBA00023273"/>
    </source>
</evidence>
<keyword evidence="5" id="KW-0963">Cytoplasm</keyword>
<dbReference type="GO" id="GO:0008017">
    <property type="term" value="F:microtubule binding"/>
    <property type="evidence" value="ECO:0007669"/>
    <property type="project" value="InterPro"/>
</dbReference>
<evidence type="ECO:0000256" key="12">
    <source>
        <dbReference type="ARBA" id="ARBA00031568"/>
    </source>
</evidence>
<dbReference type="PANTHER" id="PTHR31543">
    <property type="entry name" value="DYNEIN REGULATORY COMPLEX SUBUNIT 4"/>
    <property type="match status" value="1"/>
</dbReference>
<dbReference type="AlphaFoldDB" id="A0A3P8URM1"/>
<keyword evidence="10" id="KW-0206">Cytoskeleton</keyword>
<accession>A0A3P8URM1</accession>
<dbReference type="InterPro" id="IPR039308">
    <property type="entry name" value="GAS8"/>
</dbReference>
<dbReference type="InParanoid" id="A0A3P8URM1"/>
<feature type="domain" description="Growth arrest-specific protein 8" evidence="14">
    <location>
        <begin position="228"/>
        <end position="362"/>
    </location>
</feature>
<reference evidence="15" key="3">
    <citation type="submission" date="2025-09" db="UniProtKB">
        <authorList>
            <consortium name="Ensembl"/>
        </authorList>
    </citation>
    <scope>IDENTIFICATION</scope>
</reference>
<dbReference type="STRING" id="244447.ENSCSEP00000002905"/>
<comment type="subcellular location">
    <subcellularLocation>
        <location evidence="1">Cell projection</location>
        <location evidence="1">Cilium</location>
        <location evidence="1">Flagellum</location>
    </subcellularLocation>
    <subcellularLocation>
        <location evidence="2">Cytoplasm</location>
        <location evidence="2">Cytoskeleton</location>
    </subcellularLocation>
</comment>
<evidence type="ECO:0000256" key="6">
    <source>
        <dbReference type="ARBA" id="ARBA00022701"/>
    </source>
</evidence>
<dbReference type="Ensembl" id="ENSCSET00000002949.1">
    <property type="protein sequence ID" value="ENSCSEP00000002905.1"/>
    <property type="gene ID" value="ENSCSEG00000001917.1"/>
</dbReference>
<evidence type="ECO:0000313" key="15">
    <source>
        <dbReference type="Ensembl" id="ENSCSEP00000002905.1"/>
    </source>
</evidence>
<evidence type="ECO:0000256" key="1">
    <source>
        <dbReference type="ARBA" id="ARBA00004230"/>
    </source>
</evidence>
<dbReference type="GO" id="GO:0005794">
    <property type="term" value="C:Golgi apparatus"/>
    <property type="evidence" value="ECO:0007669"/>
    <property type="project" value="TreeGrafter"/>
</dbReference>
<evidence type="ECO:0000256" key="5">
    <source>
        <dbReference type="ARBA" id="ARBA00022490"/>
    </source>
</evidence>
<feature type="coiled-coil region" evidence="13">
    <location>
        <begin position="193"/>
        <end position="359"/>
    </location>
</feature>
<feature type="coiled-coil region" evidence="13">
    <location>
        <begin position="21"/>
        <end position="159"/>
    </location>
</feature>
<dbReference type="InterPro" id="IPR025593">
    <property type="entry name" value="GAS8_dom"/>
</dbReference>
<reference evidence="15 16" key="1">
    <citation type="journal article" date="2014" name="Nat. Genet.">
        <title>Whole-genome sequence of a flatfish provides insights into ZW sex chromosome evolution and adaptation to a benthic lifestyle.</title>
        <authorList>
            <person name="Chen S."/>
            <person name="Zhang G."/>
            <person name="Shao C."/>
            <person name="Huang Q."/>
            <person name="Liu G."/>
            <person name="Zhang P."/>
            <person name="Song W."/>
            <person name="An N."/>
            <person name="Chalopin D."/>
            <person name="Volff J.N."/>
            <person name="Hong Y."/>
            <person name="Li Q."/>
            <person name="Sha Z."/>
            <person name="Zhou H."/>
            <person name="Xie M."/>
            <person name="Yu Q."/>
            <person name="Liu Y."/>
            <person name="Xiang H."/>
            <person name="Wang N."/>
            <person name="Wu K."/>
            <person name="Yang C."/>
            <person name="Zhou Q."/>
            <person name="Liao X."/>
            <person name="Yang L."/>
            <person name="Hu Q."/>
            <person name="Zhang J."/>
            <person name="Meng L."/>
            <person name="Jin L."/>
            <person name="Tian Y."/>
            <person name="Lian J."/>
            <person name="Yang J."/>
            <person name="Miao G."/>
            <person name="Liu S."/>
            <person name="Liang Z."/>
            <person name="Yan F."/>
            <person name="Li Y."/>
            <person name="Sun B."/>
            <person name="Zhang H."/>
            <person name="Zhang J."/>
            <person name="Zhu Y."/>
            <person name="Du M."/>
            <person name="Zhao Y."/>
            <person name="Schartl M."/>
            <person name="Tang Q."/>
            <person name="Wang J."/>
        </authorList>
    </citation>
    <scope>NUCLEOTIDE SEQUENCE</scope>
</reference>
<reference evidence="15" key="2">
    <citation type="submission" date="2025-08" db="UniProtKB">
        <authorList>
            <consortium name="Ensembl"/>
        </authorList>
    </citation>
    <scope>IDENTIFICATION</scope>
</reference>
<evidence type="ECO:0000259" key="14">
    <source>
        <dbReference type="Pfam" id="PF13851"/>
    </source>
</evidence>
<dbReference type="GO" id="GO:0030317">
    <property type="term" value="P:flagellated sperm motility"/>
    <property type="evidence" value="ECO:0007669"/>
    <property type="project" value="TreeGrafter"/>
</dbReference>
<dbReference type="PANTHER" id="PTHR31543:SF0">
    <property type="entry name" value="DYNEIN REGULATORY COMPLEX SUBUNIT 4"/>
    <property type="match status" value="1"/>
</dbReference>
<evidence type="ECO:0000256" key="9">
    <source>
        <dbReference type="ARBA" id="ARBA00023069"/>
    </source>
</evidence>
<keyword evidence="8 13" id="KW-0175">Coiled coil</keyword>
<dbReference type="GO" id="GO:0031514">
    <property type="term" value="C:motile cilium"/>
    <property type="evidence" value="ECO:0007669"/>
    <property type="project" value="UniProtKB-SubCell"/>
</dbReference>
<keyword evidence="9" id="KW-0969">Cilium</keyword>
<dbReference type="GO" id="GO:0031267">
    <property type="term" value="F:small GTPase binding"/>
    <property type="evidence" value="ECO:0007669"/>
    <property type="project" value="InterPro"/>
</dbReference>
<evidence type="ECO:0000256" key="10">
    <source>
        <dbReference type="ARBA" id="ARBA00023212"/>
    </source>
</evidence>
<keyword evidence="7" id="KW-0282">Flagellum</keyword>
<dbReference type="GeneTree" id="ENSGT00390000009477"/>
<protein>
    <recommendedName>
        <fullName evidence="4">Dynein regulatory complex subunit 4</fullName>
    </recommendedName>
    <alternativeName>
        <fullName evidence="12">Growth arrest-specific protein 8</fullName>
    </alternativeName>
</protein>
<evidence type="ECO:0000313" key="16">
    <source>
        <dbReference type="Proteomes" id="UP000265120"/>
    </source>
</evidence>
<evidence type="ECO:0000256" key="3">
    <source>
        <dbReference type="ARBA" id="ARBA00009859"/>
    </source>
</evidence>
<dbReference type="Proteomes" id="UP000265120">
    <property type="component" value="Chromosome 15"/>
</dbReference>
<evidence type="ECO:0000256" key="4">
    <source>
        <dbReference type="ARBA" id="ARBA00021301"/>
    </source>
</evidence>